<gene>
    <name evidence="1" type="ORF">PPENT_87.1.T1230106</name>
</gene>
<accession>A0A8S1XGZ3</accession>
<name>A0A8S1XGZ3_9CILI</name>
<evidence type="ECO:0000313" key="1">
    <source>
        <dbReference type="EMBL" id="CAD8200069.1"/>
    </source>
</evidence>
<dbReference type="Proteomes" id="UP000689195">
    <property type="component" value="Unassembled WGS sequence"/>
</dbReference>
<sequence>MTYIINGRLQKGQYILQIKANCLMEEQEQNDFPLASYEEGITKMKFLLQISNKHPFYMRLKKKSRSGLLIHLIQNFLNIKYNYITKIYQKKRLSISNQHFKEKLNQSNIIEPSQDKLNVNNKLKVKEDCKSLKLYRK</sequence>
<protein>
    <submittedName>
        <fullName evidence="1">Uncharacterized protein</fullName>
    </submittedName>
</protein>
<organism evidence="1 2">
    <name type="scientific">Paramecium pentaurelia</name>
    <dbReference type="NCBI Taxonomy" id="43138"/>
    <lineage>
        <taxon>Eukaryota</taxon>
        <taxon>Sar</taxon>
        <taxon>Alveolata</taxon>
        <taxon>Ciliophora</taxon>
        <taxon>Intramacronucleata</taxon>
        <taxon>Oligohymenophorea</taxon>
        <taxon>Peniculida</taxon>
        <taxon>Parameciidae</taxon>
        <taxon>Paramecium</taxon>
    </lineage>
</organism>
<dbReference type="AlphaFoldDB" id="A0A8S1XGZ3"/>
<keyword evidence="2" id="KW-1185">Reference proteome</keyword>
<comment type="caution">
    <text evidence="1">The sequence shown here is derived from an EMBL/GenBank/DDBJ whole genome shotgun (WGS) entry which is preliminary data.</text>
</comment>
<proteinExistence type="predicted"/>
<evidence type="ECO:0000313" key="2">
    <source>
        <dbReference type="Proteomes" id="UP000689195"/>
    </source>
</evidence>
<dbReference type="EMBL" id="CAJJDO010000123">
    <property type="protein sequence ID" value="CAD8200069.1"/>
    <property type="molecule type" value="Genomic_DNA"/>
</dbReference>
<reference evidence="1" key="1">
    <citation type="submission" date="2021-01" db="EMBL/GenBank/DDBJ databases">
        <authorList>
            <consortium name="Genoscope - CEA"/>
            <person name="William W."/>
        </authorList>
    </citation>
    <scope>NUCLEOTIDE SEQUENCE</scope>
</reference>